<name>A0A7M1MFR8_CAMLA</name>
<gene>
    <name evidence="2" type="ORF">HW242_05860</name>
</gene>
<feature type="domain" description="AAA+ ATPase" evidence="1">
    <location>
        <begin position="28"/>
        <end position="360"/>
    </location>
</feature>
<reference evidence="2 3" key="1">
    <citation type="submission" date="2020-10" db="EMBL/GenBank/DDBJ databases">
        <title>Campylobacter and Helicobacter PacBio genomes.</title>
        <authorList>
            <person name="Lane C."/>
        </authorList>
    </citation>
    <scope>NUCLEOTIDE SEQUENCE [LARGE SCALE GENOMIC DNA]</scope>
    <source>
        <strain evidence="2 3">2014D-0218</strain>
    </source>
</reference>
<sequence>MYLEKIIIKNISAIKNLEFTASFTEEGNPKPIIIVGANGSGKTTLLSNIIDSFYEISSNLFSNVAKMENTSRKFYKINGGLNLSFGENKGFALIKYKSKNIEKSIEYIDYINCNTDDIKEFCSFNLKTKSSKKTTQFDGNSIEKLQREWHTQAHYYQPANRYEEPFWKNPNFDGSFKETKKYIDKYDKELEIITSFEKNYSYILDIVLDALTGDEKTTNLCNTIDIILQEIKQDRTLEFRISRRNFGSRIGIYNDKELLLNNINQLSLGELTLLNLFVNIVRHTDLSNENIDKLEGIVVIDEIDVHLHSDLQSKVLPRLIKLFPKIQFIVTTHSPLFVLGMQREFKDDGFDLLEMPKGIKISAEIFSEFQKAYNTFRQTKTFEKDIENRIKFIQKPTIFVEGKTDVKYIKKAIEIFNRNNLSEKIEIEQIGFEDENGAKNSNDKALFNAEKFLEANQKFLNNKVLILHDPENKVQERWIGEKLRINKMPFFEENFLNKGIENLFKSDLFEKFLEKYNQNNTISVIKDNNKIINRKINDKQEMCNWICENGTEEDFENFKVILEIIDEFLGKQD</sequence>
<dbReference type="Pfam" id="PF13304">
    <property type="entry name" value="AAA_21"/>
    <property type="match status" value="1"/>
</dbReference>
<dbReference type="GO" id="GO:0016887">
    <property type="term" value="F:ATP hydrolysis activity"/>
    <property type="evidence" value="ECO:0007669"/>
    <property type="project" value="InterPro"/>
</dbReference>
<protein>
    <submittedName>
        <fullName evidence="2">AAA family ATPase</fullName>
    </submittedName>
</protein>
<evidence type="ECO:0000313" key="3">
    <source>
        <dbReference type="Proteomes" id="UP000594890"/>
    </source>
</evidence>
<dbReference type="PANTHER" id="PTHR43581:SF2">
    <property type="entry name" value="EXCINUCLEASE ATPASE SUBUNIT"/>
    <property type="match status" value="1"/>
</dbReference>
<dbReference type="InterPro" id="IPR003959">
    <property type="entry name" value="ATPase_AAA_core"/>
</dbReference>
<evidence type="ECO:0000259" key="1">
    <source>
        <dbReference type="SMART" id="SM00382"/>
    </source>
</evidence>
<organism evidence="2 3">
    <name type="scientific">Campylobacter lari</name>
    <dbReference type="NCBI Taxonomy" id="201"/>
    <lineage>
        <taxon>Bacteria</taxon>
        <taxon>Pseudomonadati</taxon>
        <taxon>Campylobacterota</taxon>
        <taxon>Epsilonproteobacteria</taxon>
        <taxon>Campylobacterales</taxon>
        <taxon>Campylobacteraceae</taxon>
        <taxon>Campylobacter</taxon>
    </lineage>
</organism>
<dbReference type="InterPro" id="IPR003593">
    <property type="entry name" value="AAA+_ATPase"/>
</dbReference>
<dbReference type="GO" id="GO:0005524">
    <property type="term" value="F:ATP binding"/>
    <property type="evidence" value="ECO:0007669"/>
    <property type="project" value="InterPro"/>
</dbReference>
<dbReference type="EMBL" id="CP063088">
    <property type="protein sequence ID" value="QOQ99243.1"/>
    <property type="molecule type" value="Genomic_DNA"/>
</dbReference>
<dbReference type="AlphaFoldDB" id="A0A7M1MFR8"/>
<dbReference type="PANTHER" id="PTHR43581">
    <property type="entry name" value="ATP/GTP PHOSPHATASE"/>
    <property type="match status" value="1"/>
</dbReference>
<dbReference type="Gene3D" id="3.40.50.300">
    <property type="entry name" value="P-loop containing nucleotide triphosphate hydrolases"/>
    <property type="match status" value="1"/>
</dbReference>
<evidence type="ECO:0000313" key="2">
    <source>
        <dbReference type="EMBL" id="QOQ99243.1"/>
    </source>
</evidence>
<dbReference type="InterPro" id="IPR027417">
    <property type="entry name" value="P-loop_NTPase"/>
</dbReference>
<dbReference type="SMART" id="SM00382">
    <property type="entry name" value="AAA"/>
    <property type="match status" value="1"/>
</dbReference>
<dbReference type="SUPFAM" id="SSF52540">
    <property type="entry name" value="P-loop containing nucleoside triphosphate hydrolases"/>
    <property type="match status" value="1"/>
</dbReference>
<accession>A0A7M1MFR8</accession>
<dbReference type="InterPro" id="IPR051396">
    <property type="entry name" value="Bact_Antivir_Def_Nuclease"/>
</dbReference>
<proteinExistence type="predicted"/>
<dbReference type="Proteomes" id="UP000594890">
    <property type="component" value="Chromosome"/>
</dbReference>